<evidence type="ECO:0000259" key="4">
    <source>
        <dbReference type="PROSITE" id="PS50932"/>
    </source>
</evidence>
<dbReference type="SUPFAM" id="SSF53822">
    <property type="entry name" value="Periplasmic binding protein-like I"/>
    <property type="match status" value="1"/>
</dbReference>
<dbReference type="Gene3D" id="3.40.50.2300">
    <property type="match status" value="1"/>
</dbReference>
<dbReference type="PANTHER" id="PTHR30146:SF153">
    <property type="entry name" value="LACTOSE OPERON REPRESSOR"/>
    <property type="match status" value="1"/>
</dbReference>
<dbReference type="GO" id="GO:0000976">
    <property type="term" value="F:transcription cis-regulatory region binding"/>
    <property type="evidence" value="ECO:0007669"/>
    <property type="project" value="TreeGrafter"/>
</dbReference>
<dbReference type="GO" id="GO:0003700">
    <property type="term" value="F:DNA-binding transcription factor activity"/>
    <property type="evidence" value="ECO:0007669"/>
    <property type="project" value="TreeGrafter"/>
</dbReference>
<reference evidence="5 6" key="1">
    <citation type="submission" date="2020-03" db="EMBL/GenBank/DDBJ databases">
        <title>Sequencing the genomes of 1000 actinobacteria strains.</title>
        <authorList>
            <person name="Klenk H.-P."/>
        </authorList>
    </citation>
    <scope>NUCLEOTIDE SEQUENCE [LARGE SCALE GENOMIC DNA]</scope>
    <source>
        <strain evidence="5 6">DSM 45490</strain>
    </source>
</reference>
<evidence type="ECO:0000313" key="6">
    <source>
        <dbReference type="Proteomes" id="UP000555407"/>
    </source>
</evidence>
<dbReference type="SMART" id="SM00354">
    <property type="entry name" value="HTH_LACI"/>
    <property type="match status" value="1"/>
</dbReference>
<dbReference type="InterPro" id="IPR028082">
    <property type="entry name" value="Peripla_BP_I"/>
</dbReference>
<dbReference type="EMBL" id="JAASRO010000001">
    <property type="protein sequence ID" value="NIK61640.1"/>
    <property type="molecule type" value="Genomic_DNA"/>
</dbReference>
<dbReference type="InterPro" id="IPR010982">
    <property type="entry name" value="Lambda_DNA-bd_dom_sf"/>
</dbReference>
<dbReference type="SUPFAM" id="SSF47413">
    <property type="entry name" value="lambda repressor-like DNA-binding domains"/>
    <property type="match status" value="1"/>
</dbReference>
<dbReference type="InterPro" id="IPR000843">
    <property type="entry name" value="HTH_LacI"/>
</dbReference>
<feature type="domain" description="HTH lacI-type" evidence="4">
    <location>
        <begin position="11"/>
        <end position="60"/>
    </location>
</feature>
<dbReference type="RefSeq" id="WP_167216270.1">
    <property type="nucleotide sequence ID" value="NZ_JAASRO010000001.1"/>
</dbReference>
<proteinExistence type="predicted"/>
<dbReference type="Gene3D" id="1.10.260.40">
    <property type="entry name" value="lambda repressor-like DNA-binding domains"/>
    <property type="match status" value="1"/>
</dbReference>
<dbReference type="CDD" id="cd01392">
    <property type="entry name" value="HTH_LacI"/>
    <property type="match status" value="1"/>
</dbReference>
<keyword evidence="3" id="KW-0804">Transcription</keyword>
<dbReference type="PANTHER" id="PTHR30146">
    <property type="entry name" value="LACI-RELATED TRANSCRIPTIONAL REPRESSOR"/>
    <property type="match status" value="1"/>
</dbReference>
<dbReference type="Pfam" id="PF00356">
    <property type="entry name" value="LacI"/>
    <property type="match status" value="1"/>
</dbReference>
<dbReference type="PROSITE" id="PS50932">
    <property type="entry name" value="HTH_LACI_2"/>
    <property type="match status" value="1"/>
</dbReference>
<name>A0A7X6A529_9ACTN</name>
<keyword evidence="1" id="KW-0805">Transcription regulation</keyword>
<gene>
    <name evidence="5" type="ORF">BJY22_007357</name>
</gene>
<sequence length="176" mass="18383">MTAPRRKLAVVAREAGVSVSTVSKVLRAYPDVAPATRARVREVLRRFGYPVEDPAAGVRRDESALVDLVVAGAGRSWAGEVLAGLAERVRQPGLAVVVTTVSPGTPVPRIWLEQVFARGTRGVIGLGADFTDVQLAYLAAHDIPCVLVEPGVQDVVSQALTVVLDGSAAVPVDLAG</sequence>
<evidence type="ECO:0000256" key="3">
    <source>
        <dbReference type="ARBA" id="ARBA00023163"/>
    </source>
</evidence>
<dbReference type="AlphaFoldDB" id="A0A7X6A529"/>
<evidence type="ECO:0000313" key="5">
    <source>
        <dbReference type="EMBL" id="NIK61640.1"/>
    </source>
</evidence>
<dbReference type="Proteomes" id="UP000555407">
    <property type="component" value="Unassembled WGS sequence"/>
</dbReference>
<protein>
    <submittedName>
        <fullName evidence="5">DNA-binding LacI/PurR family transcriptional regulator</fullName>
    </submittedName>
</protein>
<evidence type="ECO:0000256" key="2">
    <source>
        <dbReference type="ARBA" id="ARBA00023125"/>
    </source>
</evidence>
<comment type="caution">
    <text evidence="5">The sequence shown here is derived from an EMBL/GenBank/DDBJ whole genome shotgun (WGS) entry which is preliminary data.</text>
</comment>
<organism evidence="5 6">
    <name type="scientific">Kribbella shirazensis</name>
    <dbReference type="NCBI Taxonomy" id="1105143"/>
    <lineage>
        <taxon>Bacteria</taxon>
        <taxon>Bacillati</taxon>
        <taxon>Actinomycetota</taxon>
        <taxon>Actinomycetes</taxon>
        <taxon>Propionibacteriales</taxon>
        <taxon>Kribbellaceae</taxon>
        <taxon>Kribbella</taxon>
    </lineage>
</organism>
<accession>A0A7X6A529</accession>
<keyword evidence="2 5" id="KW-0238">DNA-binding</keyword>
<evidence type="ECO:0000256" key="1">
    <source>
        <dbReference type="ARBA" id="ARBA00023015"/>
    </source>
</evidence>
<keyword evidence="6" id="KW-1185">Reference proteome</keyword>